<dbReference type="GO" id="GO:0070006">
    <property type="term" value="F:metalloaminopeptidase activity"/>
    <property type="evidence" value="ECO:0007669"/>
    <property type="project" value="InterPro"/>
</dbReference>
<dbReference type="NCBIfam" id="NF002074">
    <property type="entry name" value="PRK00913.1-4"/>
    <property type="match status" value="1"/>
</dbReference>
<dbReference type="InterPro" id="IPR008283">
    <property type="entry name" value="Peptidase_M17_N"/>
</dbReference>
<dbReference type="Gene3D" id="3.40.630.10">
    <property type="entry name" value="Zn peptidases"/>
    <property type="match status" value="1"/>
</dbReference>
<evidence type="ECO:0000256" key="8">
    <source>
        <dbReference type="HAMAP-Rule" id="MF_00181"/>
    </source>
</evidence>
<dbReference type="SUPFAM" id="SSF52949">
    <property type="entry name" value="Macro domain-like"/>
    <property type="match status" value="1"/>
</dbReference>
<feature type="binding site" evidence="8">
    <location>
        <position position="287"/>
    </location>
    <ligand>
        <name>Mn(2+)</name>
        <dbReference type="ChEBI" id="CHEBI:29035"/>
        <label>2</label>
    </ligand>
</feature>
<dbReference type="InterPro" id="IPR023042">
    <property type="entry name" value="Peptidase_M17_leu_NH2_pept"/>
</dbReference>
<reference evidence="10 11" key="1">
    <citation type="journal article" date="2021" name="Microb. Ecol.">
        <title>Candidatus Mesenet longicola: Novel Endosymbionts of Brontispa longissima that Induce Cytoplasmic Incompatibility.</title>
        <authorList>
            <person name="Takano S."/>
            <person name="Gotoh Y."/>
            <person name="Hayashi T."/>
        </authorList>
    </citation>
    <scope>NUCLEOTIDE SEQUENCE [LARGE SCALE GENOMIC DNA]</scope>
    <source>
        <strain evidence="10">L5</strain>
    </source>
</reference>
<feature type="domain" description="Cytosol aminopeptidase" evidence="9">
    <location>
        <begin position="344"/>
        <end position="351"/>
    </location>
</feature>
<comment type="subcellular location">
    <subcellularLocation>
        <location evidence="8">Cytoplasm</location>
    </subcellularLocation>
</comment>
<dbReference type="PROSITE" id="PS00631">
    <property type="entry name" value="CYTOSOL_AP"/>
    <property type="match status" value="1"/>
</dbReference>
<dbReference type="Pfam" id="PF00883">
    <property type="entry name" value="Peptidase_M17"/>
    <property type="match status" value="1"/>
</dbReference>
<dbReference type="EC" id="3.4.11.10" evidence="8"/>
<dbReference type="Proteomes" id="UP000637906">
    <property type="component" value="Unassembled WGS sequence"/>
</dbReference>
<dbReference type="InterPro" id="IPR000819">
    <property type="entry name" value="Peptidase_M17_C"/>
</dbReference>
<dbReference type="CDD" id="cd00433">
    <property type="entry name" value="Peptidase_M17"/>
    <property type="match status" value="1"/>
</dbReference>
<keyword evidence="6 8" id="KW-0378">Hydrolase</keyword>
<evidence type="ECO:0000256" key="7">
    <source>
        <dbReference type="ARBA" id="ARBA00023211"/>
    </source>
</evidence>
<evidence type="ECO:0000259" key="9">
    <source>
        <dbReference type="PROSITE" id="PS00631"/>
    </source>
</evidence>
<feature type="binding site" evidence="8">
    <location>
        <position position="269"/>
    </location>
    <ligand>
        <name>Mn(2+)</name>
        <dbReference type="ChEBI" id="CHEBI:29035"/>
        <label>2</label>
    </ligand>
</feature>
<name>A0A8J3HX85_9RICK</name>
<dbReference type="InterPro" id="IPR043472">
    <property type="entry name" value="Macro_dom-like"/>
</dbReference>
<dbReference type="SUPFAM" id="SSF53187">
    <property type="entry name" value="Zn-dependent exopeptidases"/>
    <property type="match status" value="1"/>
</dbReference>
<comment type="cofactor">
    <cofactor evidence="8">
        <name>Mn(2+)</name>
        <dbReference type="ChEBI" id="CHEBI:29035"/>
    </cofactor>
    <text evidence="8">Binds 2 manganese ions per subunit.</text>
</comment>
<gene>
    <name evidence="8 10" type="primary">pepA</name>
    <name evidence="10" type="ORF">sL5_02440</name>
</gene>
<dbReference type="HAMAP" id="MF_00181">
    <property type="entry name" value="Cytosol_peptidase_M17"/>
    <property type="match status" value="1"/>
</dbReference>
<evidence type="ECO:0000313" key="10">
    <source>
        <dbReference type="EMBL" id="GHM59251.1"/>
    </source>
</evidence>
<evidence type="ECO:0000256" key="5">
    <source>
        <dbReference type="ARBA" id="ARBA00022670"/>
    </source>
</evidence>
<evidence type="ECO:0000256" key="3">
    <source>
        <dbReference type="ARBA" id="ARBA00009528"/>
    </source>
</evidence>
<dbReference type="InterPro" id="IPR011356">
    <property type="entry name" value="Leucine_aapep/pepB"/>
</dbReference>
<keyword evidence="7 8" id="KW-0464">Manganese</keyword>
<comment type="caution">
    <text evidence="10">The sequence shown here is derived from an EMBL/GenBank/DDBJ whole genome shotgun (WGS) entry which is preliminary data.</text>
</comment>
<dbReference type="EC" id="3.4.11.1" evidence="8"/>
<evidence type="ECO:0000256" key="6">
    <source>
        <dbReference type="ARBA" id="ARBA00022801"/>
    </source>
</evidence>
<dbReference type="PANTHER" id="PTHR11963:SF23">
    <property type="entry name" value="CYTOSOL AMINOPEPTIDASE"/>
    <property type="match status" value="1"/>
</dbReference>
<dbReference type="NCBIfam" id="NF002073">
    <property type="entry name" value="PRK00913.1-2"/>
    <property type="match status" value="1"/>
</dbReference>
<proteinExistence type="inferred from homology"/>
<comment type="catalytic activity">
    <reaction evidence="1 8">
        <text>Release of an N-terminal amino acid, Xaa-|-Yaa-, in which Xaa is preferably Leu, but may be other amino acids including Pro although not Arg or Lys, and Yaa may be Pro. Amino acid amides and methyl esters are also readily hydrolyzed, but rates on arylamides are exceedingly low.</text>
        <dbReference type="EC" id="3.4.11.1"/>
    </reaction>
</comment>
<dbReference type="Pfam" id="PF02789">
    <property type="entry name" value="Peptidase_M17_N"/>
    <property type="match status" value="1"/>
</dbReference>
<comment type="catalytic activity">
    <reaction evidence="2 8">
        <text>Release of an N-terminal amino acid, preferentially leucine, but not glutamic or aspartic acids.</text>
        <dbReference type="EC" id="3.4.11.10"/>
    </reaction>
</comment>
<keyword evidence="8" id="KW-0963">Cytoplasm</keyword>
<accession>A0A8J3HX85</accession>
<dbReference type="GO" id="GO:0030145">
    <property type="term" value="F:manganese ion binding"/>
    <property type="evidence" value="ECO:0007669"/>
    <property type="project" value="UniProtKB-UniRule"/>
</dbReference>
<evidence type="ECO:0000256" key="2">
    <source>
        <dbReference type="ARBA" id="ARBA00000967"/>
    </source>
</evidence>
<keyword evidence="8" id="KW-0479">Metal-binding</keyword>
<evidence type="ECO:0000256" key="1">
    <source>
        <dbReference type="ARBA" id="ARBA00000135"/>
    </source>
</evidence>
<dbReference type="NCBIfam" id="NF002077">
    <property type="entry name" value="PRK00913.2-4"/>
    <property type="match status" value="1"/>
</dbReference>
<comment type="similarity">
    <text evidence="3 8">Belongs to the peptidase M17 family.</text>
</comment>
<protein>
    <recommendedName>
        <fullName evidence="8">Probable cytosol aminopeptidase</fullName>
        <ecNumber evidence="8">3.4.11.1</ecNumber>
    </recommendedName>
    <alternativeName>
        <fullName evidence="8">Leucine aminopeptidase</fullName>
        <shortName evidence="8">LAP</shortName>
        <ecNumber evidence="8">3.4.11.10</ecNumber>
    </alternativeName>
    <alternativeName>
        <fullName evidence="8">Leucyl aminopeptidase</fullName>
    </alternativeName>
</protein>
<dbReference type="EMBL" id="BNGU01000006">
    <property type="protein sequence ID" value="GHM59251.1"/>
    <property type="molecule type" value="Genomic_DNA"/>
</dbReference>
<evidence type="ECO:0000313" key="11">
    <source>
        <dbReference type="Proteomes" id="UP000637906"/>
    </source>
</evidence>
<evidence type="ECO:0000256" key="4">
    <source>
        <dbReference type="ARBA" id="ARBA00022438"/>
    </source>
</evidence>
<feature type="binding site" evidence="8">
    <location>
        <position position="348"/>
    </location>
    <ligand>
        <name>Mn(2+)</name>
        <dbReference type="ChEBI" id="CHEBI:29035"/>
        <label>2</label>
    </ligand>
</feature>
<dbReference type="NCBIfam" id="NF002075">
    <property type="entry name" value="PRK00913.2-2"/>
    <property type="match status" value="1"/>
</dbReference>
<comment type="function">
    <text evidence="8">Presumably involved in the processing and regular turnover of intracellular proteins. Catalyzes the removal of unsubstituted N-terminal amino acids from various peptides.</text>
</comment>
<dbReference type="AlphaFoldDB" id="A0A8J3HX85"/>
<dbReference type="PANTHER" id="PTHR11963">
    <property type="entry name" value="LEUCINE AMINOPEPTIDASE-RELATED"/>
    <property type="match status" value="1"/>
</dbReference>
<organism evidence="10 11">
    <name type="scientific">Candidatus Mesenet longicola</name>
    <dbReference type="NCBI Taxonomy" id="1892558"/>
    <lineage>
        <taxon>Bacteria</taxon>
        <taxon>Pseudomonadati</taxon>
        <taxon>Pseudomonadota</taxon>
        <taxon>Alphaproteobacteria</taxon>
        <taxon>Rickettsiales</taxon>
        <taxon>Anaplasmataceae</taxon>
        <taxon>Candidatus Mesenet</taxon>
    </lineage>
</organism>
<dbReference type="PRINTS" id="PR00481">
    <property type="entry name" value="LAMNOPPTDASE"/>
</dbReference>
<feature type="binding site" evidence="8">
    <location>
        <position position="348"/>
    </location>
    <ligand>
        <name>Mn(2+)</name>
        <dbReference type="ChEBI" id="CHEBI:29035"/>
        <label>1</label>
    </ligand>
</feature>
<keyword evidence="4 8" id="KW-0031">Aminopeptidase</keyword>
<dbReference type="Gene3D" id="3.40.220.10">
    <property type="entry name" value="Leucine Aminopeptidase, subunit E, domain 1"/>
    <property type="match status" value="1"/>
</dbReference>
<feature type="binding site" evidence="8">
    <location>
        <position position="264"/>
    </location>
    <ligand>
        <name>Mn(2+)</name>
        <dbReference type="ChEBI" id="CHEBI:29035"/>
        <label>2</label>
    </ligand>
</feature>
<feature type="active site" evidence="8">
    <location>
        <position position="276"/>
    </location>
</feature>
<feature type="binding site" evidence="8">
    <location>
        <position position="269"/>
    </location>
    <ligand>
        <name>Mn(2+)</name>
        <dbReference type="ChEBI" id="CHEBI:29035"/>
        <label>1</label>
    </ligand>
</feature>
<dbReference type="GO" id="GO:0005737">
    <property type="term" value="C:cytoplasm"/>
    <property type="evidence" value="ECO:0007669"/>
    <property type="project" value="UniProtKB-SubCell"/>
</dbReference>
<dbReference type="NCBIfam" id="NF002083">
    <property type="entry name" value="PRK00913.3-5"/>
    <property type="match status" value="1"/>
</dbReference>
<dbReference type="GO" id="GO:0006508">
    <property type="term" value="P:proteolysis"/>
    <property type="evidence" value="ECO:0007669"/>
    <property type="project" value="UniProtKB-KW"/>
</dbReference>
<keyword evidence="11" id="KW-1185">Reference proteome</keyword>
<feature type="active site" evidence="8">
    <location>
        <position position="350"/>
    </location>
</feature>
<sequence length="501" mass="54712">MLETVFITSNINSFLKAAVVVIGLFEGFSDISNVTFLKEQEEQVLSYIKSIGNFTGKFGEFLPITLQNKDNNDQLILVVGFGKKDEWNENKALSIGGIIYAKLKELQLKQAAILTDNNEANLSANIAYGAFLRSFKFNKYITKVKKEEIVDLEKITLLVSENHLKDAQSLYNNLIEEGQGIFLARSLVSEPPNALYPESYAQEIKKELSKLDLDIEILNENDMRKKGMGALLGVGQGSEKESRLVVIKWNGGPKDQKPIAFIGKGITFDTGGISLKPARGMWEMKYDMAGSAAVVGTMCTLAGRKAKVNAIGVVALAENAIGGNAQRPSDIVTSMSGQTIEVLNTDAEGRLVLADALWYTQKMCAPQVMIDLATLTGAIVVALGNNQYAGLFSNNEELANNLLDAGNESGEKLWQFPLSEEYNKMIDSPVADMQNIATVGSGADSITAAQFLQRFVDNTTWAHLDIAGTAWNKEDTSICPKGATGFGVRLLNRLVAKYYEN</sequence>
<keyword evidence="5 8" id="KW-0645">Protease</keyword>
<feature type="binding site" evidence="8">
    <location>
        <position position="346"/>
    </location>
    <ligand>
        <name>Mn(2+)</name>
        <dbReference type="ChEBI" id="CHEBI:29035"/>
        <label>1</label>
    </ligand>
</feature>